<dbReference type="OrthoDB" id="144122at2"/>
<keyword evidence="3" id="KW-0269">Exonuclease</keyword>
<dbReference type="InterPro" id="IPR010997">
    <property type="entry name" value="HRDC-like_sf"/>
</dbReference>
<keyword evidence="3" id="KW-0378">Hydrolase</keyword>
<dbReference type="InterPro" id="IPR044876">
    <property type="entry name" value="HRDC_dom_sf"/>
</dbReference>
<comment type="caution">
    <text evidence="3">The sequence shown here is derived from an EMBL/GenBank/DDBJ whole genome shotgun (WGS) entry which is preliminary data.</text>
</comment>
<dbReference type="EMBL" id="LLZU01000001">
    <property type="protein sequence ID" value="KRV51377.1"/>
    <property type="molecule type" value="Genomic_DNA"/>
</dbReference>
<accession>A0A0T6LZD3</accession>
<dbReference type="InterPro" id="IPR002562">
    <property type="entry name" value="3'-5'_exonuclease_dom"/>
</dbReference>
<dbReference type="Pfam" id="PF00570">
    <property type="entry name" value="HRDC"/>
    <property type="match status" value="1"/>
</dbReference>
<evidence type="ECO:0000256" key="1">
    <source>
        <dbReference type="SAM" id="MobiDB-lite"/>
    </source>
</evidence>
<dbReference type="GO" id="GO:0006139">
    <property type="term" value="P:nucleobase-containing compound metabolic process"/>
    <property type="evidence" value="ECO:0007669"/>
    <property type="project" value="InterPro"/>
</dbReference>
<dbReference type="GO" id="GO:0008408">
    <property type="term" value="F:3'-5' exonuclease activity"/>
    <property type="evidence" value="ECO:0007669"/>
    <property type="project" value="InterPro"/>
</dbReference>
<proteinExistence type="predicted"/>
<dbReference type="CDD" id="cd06142">
    <property type="entry name" value="RNaseD_exo"/>
    <property type="match status" value="1"/>
</dbReference>
<dbReference type="Proteomes" id="UP000050867">
    <property type="component" value="Unassembled WGS sequence"/>
</dbReference>
<sequence>MTDAPEAAVTDQTPAPVPLLDPREGIPPVVASPEALASVVAAFSAGTGPVAVDAERASGYRYGQRAYLVQLRRAGAGTALIDPIACPDLTALGTALSTTEWVLHAASQDLPCLAEVGMRPQHLFDTELAGRLAGFPRVGLGAMVENVLGYSLEKGHSAVDWSTRPLPEPWLRYAALDVELLVDLRDALEEELTQQAKLGWALEEFAAIAAAPPPEPRAEPWRRTSGMHKIRRRRQLAVVRELWTARDRIARERDVSPGRVLPDAAIVAAALATPQNLHALAVLPGFGHRTGRRQLEQWMAAVERARALPENELPQPSAPVTGPPPPRAWADKDPAAAARLSAARTAVTALAQSLGLPQENLITPDTVRRLCWSPPKEPTPEEISAVLSSHGARSWQVELVTPVLVAALVSPSG</sequence>
<dbReference type="InterPro" id="IPR036397">
    <property type="entry name" value="RNaseH_sf"/>
</dbReference>
<evidence type="ECO:0000313" key="3">
    <source>
        <dbReference type="EMBL" id="KRV51377.1"/>
    </source>
</evidence>
<dbReference type="SUPFAM" id="SSF53098">
    <property type="entry name" value="Ribonuclease H-like"/>
    <property type="match status" value="1"/>
</dbReference>
<dbReference type="InterPro" id="IPR012337">
    <property type="entry name" value="RNaseH-like_sf"/>
</dbReference>
<dbReference type="InterPro" id="IPR041605">
    <property type="entry name" value="Exo_C"/>
</dbReference>
<dbReference type="AlphaFoldDB" id="A0A0T6LZD3"/>
<dbReference type="SMART" id="SM00341">
    <property type="entry name" value="HRDC"/>
    <property type="match status" value="1"/>
</dbReference>
<dbReference type="InterPro" id="IPR002121">
    <property type="entry name" value="HRDC_dom"/>
</dbReference>
<dbReference type="InterPro" id="IPR051086">
    <property type="entry name" value="RNase_D-like"/>
</dbReference>
<dbReference type="GO" id="GO:0003676">
    <property type="term" value="F:nucleic acid binding"/>
    <property type="evidence" value="ECO:0007669"/>
    <property type="project" value="InterPro"/>
</dbReference>
<dbReference type="PANTHER" id="PTHR47649:SF1">
    <property type="entry name" value="RIBONUCLEASE D"/>
    <property type="match status" value="1"/>
</dbReference>
<evidence type="ECO:0000259" key="2">
    <source>
        <dbReference type="PROSITE" id="PS50967"/>
    </source>
</evidence>
<dbReference type="PROSITE" id="PS50967">
    <property type="entry name" value="HRDC"/>
    <property type="match status" value="1"/>
</dbReference>
<evidence type="ECO:0000313" key="4">
    <source>
        <dbReference type="Proteomes" id="UP000050867"/>
    </source>
</evidence>
<dbReference type="GO" id="GO:0000166">
    <property type="term" value="F:nucleotide binding"/>
    <property type="evidence" value="ECO:0007669"/>
    <property type="project" value="InterPro"/>
</dbReference>
<dbReference type="SUPFAM" id="SSF47819">
    <property type="entry name" value="HRDC-like"/>
    <property type="match status" value="1"/>
</dbReference>
<dbReference type="STRING" id="76728.AQ490_01015"/>
<protein>
    <submittedName>
        <fullName evidence="3">3'-5' exonuclease</fullName>
    </submittedName>
</protein>
<dbReference type="Pfam" id="PF01612">
    <property type="entry name" value="DNA_pol_A_exo1"/>
    <property type="match status" value="1"/>
</dbReference>
<dbReference type="Gene3D" id="1.10.150.80">
    <property type="entry name" value="HRDC domain"/>
    <property type="match status" value="2"/>
</dbReference>
<keyword evidence="4" id="KW-1185">Reference proteome</keyword>
<dbReference type="SMART" id="SM00474">
    <property type="entry name" value="35EXOc"/>
    <property type="match status" value="1"/>
</dbReference>
<dbReference type="PANTHER" id="PTHR47649">
    <property type="entry name" value="RIBONUCLEASE D"/>
    <property type="match status" value="1"/>
</dbReference>
<gene>
    <name evidence="3" type="ORF">AQ490_01015</name>
</gene>
<name>A0A0T6LZD3_WENVI</name>
<dbReference type="RefSeq" id="WP_018383149.1">
    <property type="nucleotide sequence ID" value="NZ_LLZU01000001.1"/>
</dbReference>
<feature type="domain" description="HRDC" evidence="2">
    <location>
        <begin position="232"/>
        <end position="312"/>
    </location>
</feature>
<keyword evidence="3" id="KW-0540">Nuclease</keyword>
<dbReference type="Pfam" id="PF18305">
    <property type="entry name" value="DNA_pol_A_exoN"/>
    <property type="match status" value="1"/>
</dbReference>
<reference evidence="3 4" key="1">
    <citation type="submission" date="2015-10" db="EMBL/GenBank/DDBJ databases">
        <title>Draft genome sequence of pyrrolomycin-producing Streptomyces vitaminophilus.</title>
        <authorList>
            <person name="Graham D.E."/>
            <person name="Mahan K.M."/>
            <person name="Klingeman D.M."/>
            <person name="Hettich R.L."/>
            <person name="Parry R.J."/>
        </authorList>
    </citation>
    <scope>NUCLEOTIDE SEQUENCE [LARGE SCALE GENOMIC DNA]</scope>
    <source>
        <strain evidence="3 4">ATCC 31673</strain>
    </source>
</reference>
<dbReference type="eggNOG" id="COG0349">
    <property type="taxonomic scope" value="Bacteria"/>
</dbReference>
<dbReference type="Gene3D" id="3.30.420.10">
    <property type="entry name" value="Ribonuclease H-like superfamily/Ribonuclease H"/>
    <property type="match status" value="1"/>
</dbReference>
<organism evidence="3 4">
    <name type="scientific">Wenjunlia vitaminophila</name>
    <name type="common">Streptomyces vitaminophilus</name>
    <dbReference type="NCBI Taxonomy" id="76728"/>
    <lineage>
        <taxon>Bacteria</taxon>
        <taxon>Bacillati</taxon>
        <taxon>Actinomycetota</taxon>
        <taxon>Actinomycetes</taxon>
        <taxon>Kitasatosporales</taxon>
        <taxon>Streptomycetaceae</taxon>
        <taxon>Wenjunlia</taxon>
    </lineage>
</organism>
<feature type="region of interest" description="Disordered" evidence="1">
    <location>
        <begin position="1"/>
        <end position="22"/>
    </location>
</feature>